<keyword evidence="2" id="KW-1185">Reference proteome</keyword>
<evidence type="ECO:0000313" key="1">
    <source>
        <dbReference type="EMBL" id="MQY01999.1"/>
    </source>
</evidence>
<dbReference type="Proteomes" id="UP000487268">
    <property type="component" value="Unassembled WGS sequence"/>
</dbReference>
<evidence type="ECO:0000313" key="2">
    <source>
        <dbReference type="Proteomes" id="UP000487268"/>
    </source>
</evidence>
<organism evidence="1 2">
    <name type="scientific">Actinomadura macrotermitis</name>
    <dbReference type="NCBI Taxonomy" id="2585200"/>
    <lineage>
        <taxon>Bacteria</taxon>
        <taxon>Bacillati</taxon>
        <taxon>Actinomycetota</taxon>
        <taxon>Actinomycetes</taxon>
        <taxon>Streptosporangiales</taxon>
        <taxon>Thermomonosporaceae</taxon>
        <taxon>Actinomadura</taxon>
    </lineage>
</organism>
<accession>A0A7K0BLE3</accession>
<dbReference type="EMBL" id="WEGH01000001">
    <property type="protein sequence ID" value="MQY01999.1"/>
    <property type="molecule type" value="Genomic_DNA"/>
</dbReference>
<dbReference type="AlphaFoldDB" id="A0A7K0BLE3"/>
<proteinExistence type="predicted"/>
<dbReference type="RefSeq" id="WP_153530296.1">
    <property type="nucleotide sequence ID" value="NZ_WEGH01000001.1"/>
</dbReference>
<protein>
    <submittedName>
        <fullName evidence="1">Uncharacterized protein</fullName>
    </submittedName>
</protein>
<sequence>MDGRAVRLRRAAQACVAAGAALLLALSGFGVEAGASGRRPAAAHHDPAQARRPLAYPLAGTLTARRIGPDAGCDHGTWLNGRGPLGDPSLAGARSVRRYHCLQDEGAAAPDDEPQALFLTFRGAAQARAYVRAQTSQAWQAAGYLQDGPYVLEIDEGRPRLDRPALLRDAQAACGGCGALTLTWQAAGEGRGSLDG</sequence>
<comment type="caution">
    <text evidence="1">The sequence shown here is derived from an EMBL/GenBank/DDBJ whole genome shotgun (WGS) entry which is preliminary data.</text>
</comment>
<name>A0A7K0BLE3_9ACTN</name>
<gene>
    <name evidence="1" type="ORF">ACRB68_00240</name>
</gene>
<reference evidence="1 2" key="1">
    <citation type="submission" date="2019-10" db="EMBL/GenBank/DDBJ databases">
        <title>Actinomadura rubteroloni sp. nov. and Actinomadura macrotermitis sp. nov., isolated from the gut of fungus growing-termite Macrotermes natalensis.</title>
        <authorList>
            <person name="Benndorf R."/>
            <person name="Martin K."/>
            <person name="Kuefner M."/>
            <person name="De Beer W."/>
            <person name="Kaster A.-K."/>
            <person name="Vollmers J."/>
            <person name="Poulsen M."/>
            <person name="Beemelmanns C."/>
        </authorList>
    </citation>
    <scope>NUCLEOTIDE SEQUENCE [LARGE SCALE GENOMIC DNA]</scope>
    <source>
        <strain evidence="1 2">RB68</strain>
    </source>
</reference>